<evidence type="ECO:0000313" key="1">
    <source>
        <dbReference type="EMBL" id="ODR91262.1"/>
    </source>
</evidence>
<keyword evidence="2" id="KW-1185">Reference proteome</keyword>
<dbReference type="Proteomes" id="UP000094342">
    <property type="component" value="Unassembled WGS sequence"/>
</dbReference>
<gene>
    <name evidence="1" type="ORF">A8M32_10675</name>
</gene>
<evidence type="ECO:0000313" key="2">
    <source>
        <dbReference type="Proteomes" id="UP000094342"/>
    </source>
</evidence>
<reference evidence="2" key="1">
    <citation type="submission" date="2016-05" db="EMBL/GenBank/DDBJ databases">
        <authorList>
            <person name="Li Y."/>
        </authorList>
    </citation>
    <scope>NUCLEOTIDE SEQUENCE [LARGE SCALE GENOMIC DNA]</scope>
    <source>
        <strain evidence="2">YIC4027</strain>
    </source>
</reference>
<proteinExistence type="predicted"/>
<dbReference type="AlphaFoldDB" id="A0A1E3VCG2"/>
<accession>A0A1E3VCG2</accession>
<organism evidence="1 2">
    <name type="scientific">Sinorhizobium alkalisoli</name>
    <dbReference type="NCBI Taxonomy" id="1752398"/>
    <lineage>
        <taxon>Bacteria</taxon>
        <taxon>Pseudomonadati</taxon>
        <taxon>Pseudomonadota</taxon>
        <taxon>Alphaproteobacteria</taxon>
        <taxon>Hyphomicrobiales</taxon>
        <taxon>Rhizobiaceae</taxon>
        <taxon>Sinorhizobium/Ensifer group</taxon>
        <taxon>Sinorhizobium</taxon>
    </lineage>
</organism>
<protein>
    <submittedName>
        <fullName evidence="1">Uncharacterized protein</fullName>
    </submittedName>
</protein>
<comment type="caution">
    <text evidence="1">The sequence shown here is derived from an EMBL/GenBank/DDBJ whole genome shotgun (WGS) entry which is preliminary data.</text>
</comment>
<dbReference type="EMBL" id="LYBW01000056">
    <property type="protein sequence ID" value="ODR91262.1"/>
    <property type="molecule type" value="Genomic_DNA"/>
</dbReference>
<name>A0A1E3VCG2_9HYPH</name>
<sequence>MHPIVTSGSRCIRPASKEGCPLRLRKETLDVAKARFDLDRTRIISVVGGNRRARLAVRRRGG</sequence>